<proteinExistence type="predicted"/>
<reference evidence="4 5" key="1">
    <citation type="submission" date="2020-07" db="EMBL/GenBank/DDBJ databases">
        <title>Sequencing the genomes of 1000 actinobacteria strains.</title>
        <authorList>
            <person name="Klenk H.-P."/>
        </authorList>
    </citation>
    <scope>NUCLEOTIDE SEQUENCE [LARGE SCALE GENOMIC DNA]</scope>
    <source>
        <strain evidence="4 5">DSM 24723</strain>
    </source>
</reference>
<evidence type="ECO:0000313" key="5">
    <source>
        <dbReference type="Proteomes" id="UP000592181"/>
    </source>
</evidence>
<dbReference type="InterPro" id="IPR004555">
    <property type="entry name" value="G6PDH_assembly_OpcA"/>
</dbReference>
<dbReference type="Pfam" id="PF20171">
    <property type="entry name" value="OpcA_G6PD_C"/>
    <property type="match status" value="1"/>
</dbReference>
<accession>A0A852X4A2</accession>
<organism evidence="4 5">
    <name type="scientific">Janibacter alkaliphilus</name>
    <dbReference type="NCBI Taxonomy" id="1069963"/>
    <lineage>
        <taxon>Bacteria</taxon>
        <taxon>Bacillati</taxon>
        <taxon>Actinomycetota</taxon>
        <taxon>Actinomycetes</taxon>
        <taxon>Micrococcales</taxon>
        <taxon>Intrasporangiaceae</taxon>
        <taxon>Janibacter</taxon>
    </lineage>
</organism>
<evidence type="ECO:0000259" key="3">
    <source>
        <dbReference type="Pfam" id="PF20171"/>
    </source>
</evidence>
<dbReference type="AlphaFoldDB" id="A0A852X4A2"/>
<feature type="domain" description="Glucose-6-phosphate dehydrogenase assembly protein OpcA C-terminal" evidence="3">
    <location>
        <begin position="166"/>
        <end position="298"/>
    </location>
</feature>
<evidence type="ECO:0000259" key="2">
    <source>
        <dbReference type="Pfam" id="PF10128"/>
    </source>
</evidence>
<feature type="region of interest" description="Disordered" evidence="1">
    <location>
        <begin position="303"/>
        <end position="376"/>
    </location>
</feature>
<dbReference type="Proteomes" id="UP000592181">
    <property type="component" value="Unassembled WGS sequence"/>
</dbReference>
<keyword evidence="5" id="KW-1185">Reference proteome</keyword>
<dbReference type="RefSeq" id="WP_179463436.1">
    <property type="nucleotide sequence ID" value="NZ_JACBZX010000001.1"/>
</dbReference>
<gene>
    <name evidence="4" type="ORF">BJY28_002671</name>
</gene>
<evidence type="ECO:0000256" key="1">
    <source>
        <dbReference type="SAM" id="MobiDB-lite"/>
    </source>
</evidence>
<evidence type="ECO:0000313" key="4">
    <source>
        <dbReference type="EMBL" id="NYG38202.1"/>
    </source>
</evidence>
<feature type="compositionally biased region" description="Basic and acidic residues" evidence="1">
    <location>
        <begin position="359"/>
        <end position="376"/>
    </location>
</feature>
<name>A0A852X4A2_9MICO</name>
<dbReference type="PANTHER" id="PTHR38658">
    <property type="entry name" value="OXPP CYCLE PROTEIN OPCA-RELATED"/>
    <property type="match status" value="1"/>
</dbReference>
<protein>
    <submittedName>
        <fullName evidence="4">Glucose-6-phosphate dehydrogenase assembly protein OpcA</fullName>
    </submittedName>
</protein>
<dbReference type="EMBL" id="JACBZX010000001">
    <property type="protein sequence ID" value="NYG38202.1"/>
    <property type="molecule type" value="Genomic_DNA"/>
</dbReference>
<dbReference type="PANTHER" id="PTHR38658:SF1">
    <property type="entry name" value="OXPP CYCLE PROTEIN OPCA-RELATED"/>
    <property type="match status" value="1"/>
</dbReference>
<comment type="caution">
    <text evidence="4">The sequence shown here is derived from an EMBL/GenBank/DDBJ whole genome shotgun (WGS) entry which is preliminary data.</text>
</comment>
<dbReference type="InterPro" id="IPR046801">
    <property type="entry name" value="OpcA_G6PD_N"/>
</dbReference>
<dbReference type="NCBIfam" id="TIGR00534">
    <property type="entry name" value="OpcA"/>
    <property type="match status" value="1"/>
</dbReference>
<feature type="compositionally biased region" description="Low complexity" evidence="1">
    <location>
        <begin position="343"/>
        <end position="358"/>
    </location>
</feature>
<feature type="domain" description="Glucose-6-phosphate dehydrogenase assembly protein OpcA N-terminal" evidence="2">
    <location>
        <begin position="53"/>
        <end position="162"/>
    </location>
</feature>
<dbReference type="Pfam" id="PF10128">
    <property type="entry name" value="OpcA_G6PD_assem"/>
    <property type="match status" value="1"/>
</dbReference>
<dbReference type="InterPro" id="IPR046802">
    <property type="entry name" value="OpcA_G6PD_C"/>
</dbReference>
<sequence length="376" mass="40334">MIVDLPSTSSTEVNKRLVTMRQDVGALALSRVLTLVVVVDAEDEAEAAVALAGEASHQHPCRIVTVVTGNRRGAARMDAQIRVGGDAGASEIVLLRLYGPLAGHARSVVIPLLLPDSPVVVWWPGAPPKDPASDPIGQMAQRRITDLARAPRPASAMKQLAQHYSPGDTDLAWSRITRWRGLLATALDRRPFEPVEAAVVAGASDSPSTDLLAGWLQHRLRCPVTIVRSADRSGIVSVRLERRSGNVDLVRPHDGDTATLDQPGQPQRALALAHRSDAESLADELSRLDPDEIYDQALRKGLPQVTRSRSSMADAVRRGDAPSVSASREAAARIAKRSGRRGSSAMVEAEPEAASSEPETVHEAAAERLQAKREED</sequence>